<dbReference type="Gene3D" id="1.20.144.10">
    <property type="entry name" value="Phosphatidic acid phosphatase type 2/haloperoxidase"/>
    <property type="match status" value="1"/>
</dbReference>
<organism evidence="3 4">
    <name type="scientific">Proteus vulgaris</name>
    <dbReference type="NCBI Taxonomy" id="585"/>
    <lineage>
        <taxon>Bacteria</taxon>
        <taxon>Pseudomonadati</taxon>
        <taxon>Pseudomonadota</taxon>
        <taxon>Gammaproteobacteria</taxon>
        <taxon>Enterobacterales</taxon>
        <taxon>Morganellaceae</taxon>
        <taxon>Proteus</taxon>
    </lineage>
</organism>
<dbReference type="SUPFAM" id="SSF48317">
    <property type="entry name" value="Acid phosphatase/Vanadium-dependent haloperoxidase"/>
    <property type="match status" value="1"/>
</dbReference>
<comment type="caution">
    <text evidence="1">Lacks conserved residue(s) required for the propagation of feature annotation.</text>
</comment>
<accession>A0A379F4T8</accession>
<reference evidence="3 4" key="1">
    <citation type="submission" date="2018-06" db="EMBL/GenBank/DDBJ databases">
        <authorList>
            <consortium name="Pathogen Informatics"/>
            <person name="Doyle S."/>
        </authorList>
    </citation>
    <scope>NUCLEOTIDE SEQUENCE [LARGE SCALE GENOMIC DNA]</scope>
    <source>
        <strain evidence="3 4">NCTC10376</strain>
    </source>
</reference>
<comment type="pathway">
    <text evidence="1">Bacterial outer membrane biogenesis; lipopolysaccharide biosynthesis.</text>
</comment>
<keyword evidence="1" id="KW-0448">Lipopolysaccharide biosynthesis</keyword>
<dbReference type="AlphaFoldDB" id="A0A379F4T8"/>
<keyword evidence="1" id="KW-1133">Transmembrane helix</keyword>
<comment type="function">
    <text evidence="1">Involved in the modification of the lipid A domain of lipopolysaccharides (LPS). Transfers a phosphate group from undecaprenyl pyrophosphate (C55-PP) to lipid A to form lipid A 1-diphosphate. Contributes to the recycling of undecaprenyl phosphate (C55-P).</text>
</comment>
<keyword evidence="1" id="KW-1003">Cell membrane</keyword>
<dbReference type="RefSeq" id="WP_087803577.1">
    <property type="nucleotide sequence ID" value="NZ_CABMNT010000001.1"/>
</dbReference>
<feature type="transmembrane region" description="Helical" evidence="1">
    <location>
        <begin position="195"/>
        <end position="216"/>
    </location>
</feature>
<name>A0A379F4T8_PROVU</name>
<dbReference type="GO" id="GO:0050380">
    <property type="term" value="F:undecaprenyl-diphosphatase activity"/>
    <property type="evidence" value="ECO:0007669"/>
    <property type="project" value="InterPro"/>
</dbReference>
<dbReference type="GO" id="GO:0009103">
    <property type="term" value="P:lipopolysaccharide biosynthetic process"/>
    <property type="evidence" value="ECO:0007669"/>
    <property type="project" value="UniProtKB-UniRule"/>
</dbReference>
<dbReference type="GO" id="GO:0009245">
    <property type="term" value="P:lipid A biosynthetic process"/>
    <property type="evidence" value="ECO:0007669"/>
    <property type="project" value="UniProtKB-UniRule"/>
</dbReference>
<dbReference type="GeneID" id="93394810"/>
<dbReference type="EC" id="2.7.4.29" evidence="1"/>
<evidence type="ECO:0000313" key="3">
    <source>
        <dbReference type="EMBL" id="SUC14658.1"/>
    </source>
</evidence>
<keyword evidence="1" id="KW-0808">Transferase</keyword>
<dbReference type="EMBL" id="UGTW01000001">
    <property type="protein sequence ID" value="SUC14658.1"/>
    <property type="molecule type" value="Genomic_DNA"/>
</dbReference>
<dbReference type="GO" id="GO:0005886">
    <property type="term" value="C:plasma membrane"/>
    <property type="evidence" value="ECO:0007669"/>
    <property type="project" value="UniProtKB-SubCell"/>
</dbReference>
<dbReference type="GO" id="GO:0043165">
    <property type="term" value="P:Gram-negative-bacterium-type cell outer membrane assembly"/>
    <property type="evidence" value="ECO:0007669"/>
    <property type="project" value="InterPro"/>
</dbReference>
<dbReference type="CDD" id="cd01610">
    <property type="entry name" value="PAP2_like"/>
    <property type="match status" value="1"/>
</dbReference>
<evidence type="ECO:0000256" key="1">
    <source>
        <dbReference type="HAMAP-Rule" id="MF_01945"/>
    </source>
</evidence>
<dbReference type="UniPathway" id="UPA00030"/>
<dbReference type="InterPro" id="IPR036938">
    <property type="entry name" value="PAP2/HPO_sf"/>
</dbReference>
<keyword evidence="1" id="KW-0812">Transmembrane</keyword>
<dbReference type="Proteomes" id="UP000254331">
    <property type="component" value="Unassembled WGS sequence"/>
</dbReference>
<feature type="domain" description="Phosphatidic acid phosphatase type 2/haloperoxidase" evidence="2">
    <location>
        <begin position="96"/>
        <end position="214"/>
    </location>
</feature>
<proteinExistence type="inferred from homology"/>
<comment type="similarity">
    <text evidence="1">Belongs to the LpxT phosphotransferase family.</text>
</comment>
<sequence length="242" mass="27494">MKLSNFRQKALVIFLLNLTGLIIFLSWYLPAQHGIWLSIDTHIFYFFNQHLLPDSFFATFVAYINNRKFDLVILLAMGALYYHTFRKKDYRGKRHLIIVGLVMVISAVLINQIGQNIPIERPSPTLHFENVHRVGIVTGIPTKDSSGDSFPGDHGLMLLIFCSFILRYLSFRSFLCALLITVVFSLPRVMAGAHWASDILVGSVSLTLIATSWLLITPLSDAIIRKLEKTLPFKNKKENSPN</sequence>
<dbReference type="Pfam" id="PF01569">
    <property type="entry name" value="PAP2"/>
    <property type="match status" value="1"/>
</dbReference>
<comment type="subcellular location">
    <subcellularLocation>
        <location evidence="1">Cell inner membrane</location>
        <topology evidence="1">Multi-pass membrane protein</topology>
    </subcellularLocation>
    <text evidence="1">Transferase activity takes place on the periplamic side of the inner membrane.</text>
</comment>
<evidence type="ECO:0000259" key="2">
    <source>
        <dbReference type="SMART" id="SM00014"/>
    </source>
</evidence>
<feature type="transmembrane region" description="Helical" evidence="1">
    <location>
        <begin position="96"/>
        <end position="114"/>
    </location>
</feature>
<keyword evidence="1" id="KW-0997">Cell inner membrane</keyword>
<feature type="transmembrane region" description="Helical" evidence="1">
    <location>
        <begin position="12"/>
        <end position="31"/>
    </location>
</feature>
<dbReference type="GO" id="GO:0016776">
    <property type="term" value="F:phosphotransferase activity, phosphate group as acceptor"/>
    <property type="evidence" value="ECO:0007669"/>
    <property type="project" value="UniProtKB-UniRule"/>
</dbReference>
<dbReference type="HAMAP" id="MF_01945">
    <property type="entry name" value="Lipid_A_LpxT"/>
    <property type="match status" value="1"/>
</dbReference>
<gene>
    <name evidence="3" type="primary">yeiU</name>
    <name evidence="1" type="synonym">lpxT</name>
    <name evidence="3" type="ORF">NCTC10376_00466</name>
</gene>
<protein>
    <recommendedName>
        <fullName evidence="1">Lipid A 1-diphosphate synthase</fullName>
        <ecNumber evidence="1">2.7.4.29</ecNumber>
    </recommendedName>
    <alternativeName>
        <fullName evidence="1">Kdo(2)-lipid A phosphotransferase</fullName>
    </alternativeName>
    <alternativeName>
        <fullName evidence="1">Undecaprenyl pyrophosphate:lipid A 1-phosphate phosphotransferase</fullName>
    </alternativeName>
</protein>
<keyword evidence="1" id="KW-0472">Membrane</keyword>
<dbReference type="InterPro" id="IPR000326">
    <property type="entry name" value="PAP2/HPO"/>
</dbReference>
<dbReference type="SMART" id="SM00014">
    <property type="entry name" value="acidPPc"/>
    <property type="match status" value="1"/>
</dbReference>
<comment type="catalytic activity">
    <reaction evidence="1">
        <text>an alpha-Kdo-(2-&gt;4)-alpha-Kdo-(2-&gt;6)-lipid A + di-trans,octa-cis-undecaprenyl diphosphate = an alpha-D-Kdo-(2-&gt;4)-alpha-D-Kdo-(2-&gt;6)-lipid A 1-diphosphate + di-trans,octa-cis-undecaprenyl phosphate</text>
        <dbReference type="Rhea" id="RHEA:74291"/>
        <dbReference type="ChEBI" id="CHEBI:58405"/>
        <dbReference type="ChEBI" id="CHEBI:60392"/>
        <dbReference type="ChEBI" id="CHEBI:176431"/>
        <dbReference type="ChEBI" id="CHEBI:193150"/>
        <dbReference type="EC" id="2.7.4.29"/>
    </reaction>
</comment>
<dbReference type="InterPro" id="IPR032908">
    <property type="entry name" value="LpxT"/>
</dbReference>
<evidence type="ECO:0000313" key="4">
    <source>
        <dbReference type="Proteomes" id="UP000254331"/>
    </source>
</evidence>
<feature type="transmembrane region" description="Helical" evidence="1">
    <location>
        <begin position="156"/>
        <end position="183"/>
    </location>
</feature>